<proteinExistence type="predicted"/>
<sequence length="122" mass="13454">MPREGARPVAIVPKIEGRLSAPLPSVVKPEMELPVSCFDNACLDGRAILEPGVFAPVVHIRDIRLSLSLKVSQIFKGCLDDLKLTIDSMEPIEADLLLLLATLRFRLEPRLEGSGIALRWEV</sequence>
<evidence type="ECO:0000313" key="2">
    <source>
        <dbReference type="Proteomes" id="UP000078572"/>
    </source>
</evidence>
<evidence type="ECO:0000313" key="1">
    <source>
        <dbReference type="EMBL" id="ANJ72754.1"/>
    </source>
</evidence>
<dbReference type="AlphaFoldDB" id="A0A191ZXB2"/>
<gene>
    <name evidence="1" type="ORF">A9Y76_09870</name>
</gene>
<organism evidence="1 2">
    <name type="scientific">Ralstonia insidiosa</name>
    <dbReference type="NCBI Taxonomy" id="190721"/>
    <lineage>
        <taxon>Bacteria</taxon>
        <taxon>Pseudomonadati</taxon>
        <taxon>Pseudomonadota</taxon>
        <taxon>Betaproteobacteria</taxon>
        <taxon>Burkholderiales</taxon>
        <taxon>Burkholderiaceae</taxon>
        <taxon>Ralstonia</taxon>
    </lineage>
</organism>
<dbReference type="EMBL" id="CP016022">
    <property type="protein sequence ID" value="ANJ72754.1"/>
    <property type="molecule type" value="Genomic_DNA"/>
</dbReference>
<dbReference type="Proteomes" id="UP000078572">
    <property type="component" value="Chromosome 1"/>
</dbReference>
<reference evidence="2" key="1">
    <citation type="submission" date="2016-06" db="EMBL/GenBank/DDBJ databases">
        <authorList>
            <person name="Xu Y."/>
            <person name="Nagy A."/>
            <person name="Yan X."/>
            <person name="Kim S.W."/>
            <person name="Haley B."/>
            <person name="Liu N.T."/>
            <person name="Nou X."/>
        </authorList>
    </citation>
    <scope>NUCLEOTIDE SEQUENCE [LARGE SCALE GENOMIC DNA]</scope>
    <source>
        <strain evidence="2">ATCC 49129</strain>
    </source>
</reference>
<name>A0A191ZXB2_9RALS</name>
<protein>
    <submittedName>
        <fullName evidence="1">Uncharacterized protein</fullName>
    </submittedName>
</protein>
<accession>A0A191ZXB2</accession>
<keyword evidence="2" id="KW-1185">Reference proteome</keyword>
<dbReference type="STRING" id="190721.ACS15_2194"/>